<dbReference type="AlphaFoldDB" id="A0AAV0T544"/>
<dbReference type="Proteomes" id="UP001162029">
    <property type="component" value="Unassembled WGS sequence"/>
</dbReference>
<name>A0AAV0T544_9STRA</name>
<organism evidence="1 2">
    <name type="scientific">Peronospora destructor</name>
    <dbReference type="NCBI Taxonomy" id="86335"/>
    <lineage>
        <taxon>Eukaryota</taxon>
        <taxon>Sar</taxon>
        <taxon>Stramenopiles</taxon>
        <taxon>Oomycota</taxon>
        <taxon>Peronosporomycetes</taxon>
        <taxon>Peronosporales</taxon>
        <taxon>Peronosporaceae</taxon>
        <taxon>Peronospora</taxon>
    </lineage>
</organism>
<proteinExistence type="predicted"/>
<sequence>MGSPSPSLAHAPASVHEDGFANLPPATSSEFSSDALSLDSGDAWLCSCVAHLRNRHLLRKIRWTMRCTPSAAVSATTPAVADGTQSTANAPTRMPTLRSLLHCSTGVRRDNVDAPAPPRVKMPRPKAVDIEAIDALYEAGGDWSQLASSIDRARPYMLPRARYVMVIEIGQAFQRTAPSKILASLLIDYGNPVVQ</sequence>
<accession>A0AAV0T544</accession>
<keyword evidence="2" id="KW-1185">Reference proteome</keyword>
<protein>
    <submittedName>
        <fullName evidence="1">Uncharacterized protein</fullName>
    </submittedName>
</protein>
<gene>
    <name evidence="1" type="ORF">PDE001_LOCUS933</name>
</gene>
<evidence type="ECO:0000313" key="1">
    <source>
        <dbReference type="EMBL" id="CAI5713267.1"/>
    </source>
</evidence>
<evidence type="ECO:0000313" key="2">
    <source>
        <dbReference type="Proteomes" id="UP001162029"/>
    </source>
</evidence>
<comment type="caution">
    <text evidence="1">The sequence shown here is derived from an EMBL/GenBank/DDBJ whole genome shotgun (WGS) entry which is preliminary data.</text>
</comment>
<dbReference type="EMBL" id="CANTFM010000144">
    <property type="protein sequence ID" value="CAI5713267.1"/>
    <property type="molecule type" value="Genomic_DNA"/>
</dbReference>
<reference evidence="1" key="1">
    <citation type="submission" date="2022-12" db="EMBL/GenBank/DDBJ databases">
        <authorList>
            <person name="Webb A."/>
        </authorList>
    </citation>
    <scope>NUCLEOTIDE SEQUENCE</scope>
    <source>
        <strain evidence="1">Pd1</strain>
    </source>
</reference>